<dbReference type="InterPro" id="IPR010326">
    <property type="entry name" value="EXOC3/Sec6"/>
</dbReference>
<dbReference type="GO" id="GO:0000145">
    <property type="term" value="C:exocyst"/>
    <property type="evidence" value="ECO:0007669"/>
    <property type="project" value="InterPro"/>
</dbReference>
<dbReference type="Pfam" id="PF06046">
    <property type="entry name" value="Sec6"/>
    <property type="match status" value="1"/>
</dbReference>
<dbReference type="EMBL" id="MLAK01000904">
    <property type="protein sequence ID" value="OHT01582.1"/>
    <property type="molecule type" value="Genomic_DNA"/>
</dbReference>
<evidence type="ECO:0000313" key="4">
    <source>
        <dbReference type="EMBL" id="OHT01582.1"/>
    </source>
</evidence>
<dbReference type="PANTHER" id="PTHR21292:SF1">
    <property type="entry name" value="EXOCYST COMPLEX COMPONENT 3"/>
    <property type="match status" value="1"/>
</dbReference>
<gene>
    <name evidence="4" type="ORF">TRFO_07461</name>
</gene>
<proteinExistence type="inferred from homology"/>
<dbReference type="VEuPathDB" id="TrichDB:TRFO_07461"/>
<sequence>MRFFDGELFTNKNDFELKVTILMHQDELDVAKREAEVEAFRFISQKIGVSTNLETIDQIKQTVQIKHSKKISFLRARVQGVVSNIEVGINNLKKSSKDLHNVSYDNNSIEKESKTVIGHIGDLGQFKTMQALAIIWERSTLIDELIGDFNETDKTMESISNYMKKNPNSIPIKLLLTVESLISFESELIDNLESSELKKYVEFHFKEMHECKKRVIQNAYDTIENAFVHEIDSIIRANWILISIGQHDKIIECIRTAITQEFYAKMESKDRNNIVLYLNTLNELIENLPEQLELLIPALPADIDALELITSFSNTEIFKILTNYRDSMPQTASLIDAMIKCMKDIECTLRALLGESPSNDFLGLMMELQSSFEKILYDDYQKFLNNIINLDESSVATRRDGIYFTPAPKDMIDRLLDAYNFAKSSSLDIASVIRENLIEILAKSFESLGNNAMSTGKTKYIMGMTNNSQDAVKCVTDFKKSNPHLILKEDFATLTKPWVEIRKKGLLALSENIFVRSVGSDEEFRVNFHDILDNITDSLEDMSNHLYQPLYKKLLGIVSHEFIPHYIQSFLMKPIMPKPQDQEEFESVIFQECNTLSSLFNSLEPNLCRNSMETIEAFRDFMSDDYDNLHDLFHIIAKEYSDFTPSLAIALVKKRLDNKNADLKEVSDAFEMMYKNIDTSRNDHFFNQDLAKKSFLK</sequence>
<accession>A0A1J4JVM2</accession>
<dbReference type="GeneID" id="94828402"/>
<keyword evidence="5" id="KW-1185">Reference proteome</keyword>
<evidence type="ECO:0000256" key="3">
    <source>
        <dbReference type="ARBA" id="ARBA00022483"/>
    </source>
</evidence>
<dbReference type="AlphaFoldDB" id="A0A1J4JVM2"/>
<dbReference type="InterPro" id="IPR042532">
    <property type="entry name" value="EXOC3/Sec6_C"/>
</dbReference>
<dbReference type="OrthoDB" id="10267666at2759"/>
<comment type="similarity">
    <text evidence="1">Belongs to the SEC6 family.</text>
</comment>
<keyword evidence="3" id="KW-0268">Exocytosis</keyword>
<keyword evidence="2" id="KW-0813">Transport</keyword>
<dbReference type="Gene3D" id="1.10.357.70">
    <property type="entry name" value="Exocyst complex component Sec6, C-terminal domain"/>
    <property type="match status" value="1"/>
</dbReference>
<dbReference type="GO" id="GO:0051601">
    <property type="term" value="P:exocyst localization"/>
    <property type="evidence" value="ECO:0007669"/>
    <property type="project" value="TreeGrafter"/>
</dbReference>
<reference evidence="4" key="1">
    <citation type="submission" date="2016-10" db="EMBL/GenBank/DDBJ databases">
        <authorList>
            <person name="Benchimol M."/>
            <person name="Almeida L.G."/>
            <person name="Vasconcelos A.T."/>
            <person name="Perreira-Neves A."/>
            <person name="Rosa I.A."/>
            <person name="Tasca T."/>
            <person name="Bogo M.R."/>
            <person name="de Souza W."/>
        </authorList>
    </citation>
    <scope>NUCLEOTIDE SEQUENCE [LARGE SCALE GENOMIC DNA]</scope>
    <source>
        <strain evidence="4">K</strain>
    </source>
</reference>
<comment type="caution">
    <text evidence="4">The sequence shown here is derived from an EMBL/GenBank/DDBJ whole genome shotgun (WGS) entry which is preliminary data.</text>
</comment>
<dbReference type="Proteomes" id="UP000179807">
    <property type="component" value="Unassembled WGS sequence"/>
</dbReference>
<organism evidence="4 5">
    <name type="scientific">Tritrichomonas foetus</name>
    <dbReference type="NCBI Taxonomy" id="1144522"/>
    <lineage>
        <taxon>Eukaryota</taxon>
        <taxon>Metamonada</taxon>
        <taxon>Parabasalia</taxon>
        <taxon>Tritrichomonadida</taxon>
        <taxon>Tritrichomonadidae</taxon>
        <taxon>Tritrichomonas</taxon>
    </lineage>
</organism>
<protein>
    <submittedName>
        <fullName evidence="4">Uncharacterized protein</fullName>
    </submittedName>
</protein>
<dbReference type="GO" id="GO:0006887">
    <property type="term" value="P:exocytosis"/>
    <property type="evidence" value="ECO:0007669"/>
    <property type="project" value="UniProtKB-KW"/>
</dbReference>
<dbReference type="GO" id="GO:0000149">
    <property type="term" value="F:SNARE binding"/>
    <property type="evidence" value="ECO:0007669"/>
    <property type="project" value="TreeGrafter"/>
</dbReference>
<name>A0A1J4JVM2_9EUKA</name>
<dbReference type="PANTHER" id="PTHR21292">
    <property type="entry name" value="EXOCYST COMPLEX COMPONENT SEC6-RELATED"/>
    <property type="match status" value="1"/>
</dbReference>
<evidence type="ECO:0000256" key="1">
    <source>
        <dbReference type="ARBA" id="ARBA00009447"/>
    </source>
</evidence>
<evidence type="ECO:0000256" key="2">
    <source>
        <dbReference type="ARBA" id="ARBA00022448"/>
    </source>
</evidence>
<dbReference type="RefSeq" id="XP_068354718.1">
    <property type="nucleotide sequence ID" value="XM_068493698.1"/>
</dbReference>
<evidence type="ECO:0000313" key="5">
    <source>
        <dbReference type="Proteomes" id="UP000179807"/>
    </source>
</evidence>